<evidence type="ECO:0000313" key="1">
    <source>
        <dbReference type="EMBL" id="MBJ6126022.1"/>
    </source>
</evidence>
<evidence type="ECO:0000313" key="2">
    <source>
        <dbReference type="Proteomes" id="UP000620670"/>
    </source>
</evidence>
<reference evidence="2" key="1">
    <citation type="submission" date="2020-12" db="EMBL/GenBank/DDBJ databases">
        <title>Hymenobacter sp.</title>
        <authorList>
            <person name="Kim M.K."/>
        </authorList>
    </citation>
    <scope>NUCLEOTIDE SEQUENCE [LARGE SCALE GENOMIC DNA]</scope>
    <source>
        <strain evidence="2">BT325</strain>
    </source>
</reference>
<name>A0ABS0Y142_9HYPH</name>
<protein>
    <submittedName>
        <fullName evidence="1">Uncharacterized protein</fullName>
    </submittedName>
</protein>
<dbReference type="EMBL" id="JAELXT010000009">
    <property type="protein sequence ID" value="MBJ6126022.1"/>
    <property type="molecule type" value="Genomic_DNA"/>
</dbReference>
<gene>
    <name evidence="1" type="ORF">JAO75_11460</name>
</gene>
<organism evidence="1 2">
    <name type="scientific">Microvirga splendida</name>
    <dbReference type="NCBI Taxonomy" id="2795727"/>
    <lineage>
        <taxon>Bacteria</taxon>
        <taxon>Pseudomonadati</taxon>
        <taxon>Pseudomonadota</taxon>
        <taxon>Alphaproteobacteria</taxon>
        <taxon>Hyphomicrobiales</taxon>
        <taxon>Methylobacteriaceae</taxon>
        <taxon>Microvirga</taxon>
    </lineage>
</organism>
<proteinExistence type="predicted"/>
<sequence length="90" mass="10204">MRRDDPRWQRSWWQKPCLVFEVSEERARSVAYHYFSTLEGGLPAALCGHPWDDPDLVICEERQVMGEAPGTSLVTNLAGEAIDRTDSEAP</sequence>
<keyword evidence="2" id="KW-1185">Reference proteome</keyword>
<dbReference type="Proteomes" id="UP000620670">
    <property type="component" value="Unassembled WGS sequence"/>
</dbReference>
<comment type="caution">
    <text evidence="1">The sequence shown here is derived from an EMBL/GenBank/DDBJ whole genome shotgun (WGS) entry which is preliminary data.</text>
</comment>
<accession>A0ABS0Y142</accession>